<dbReference type="InterPro" id="IPR010982">
    <property type="entry name" value="Lambda_DNA-bd_dom_sf"/>
</dbReference>
<evidence type="ECO:0000259" key="1">
    <source>
        <dbReference type="Pfam" id="PF19054"/>
    </source>
</evidence>
<evidence type="ECO:0000313" key="2">
    <source>
        <dbReference type="EMBL" id="RFU38861.1"/>
    </source>
</evidence>
<feature type="domain" description="DUF5753" evidence="1">
    <location>
        <begin position="133"/>
        <end position="312"/>
    </location>
</feature>
<protein>
    <submittedName>
        <fullName evidence="2">XRE family transcriptional regulator</fullName>
    </submittedName>
</protein>
<dbReference type="AlphaFoldDB" id="A0A372JFT3"/>
<dbReference type="InterPro" id="IPR001387">
    <property type="entry name" value="Cro/C1-type_HTH"/>
</dbReference>
<keyword evidence="3" id="KW-1185">Reference proteome</keyword>
<dbReference type="Pfam" id="PF19054">
    <property type="entry name" value="DUF5753"/>
    <property type="match status" value="1"/>
</dbReference>
<dbReference type="Proteomes" id="UP000261811">
    <property type="component" value="Unassembled WGS sequence"/>
</dbReference>
<dbReference type="GO" id="GO:0003677">
    <property type="term" value="F:DNA binding"/>
    <property type="evidence" value="ECO:0007669"/>
    <property type="project" value="InterPro"/>
</dbReference>
<comment type="caution">
    <text evidence="2">The sequence shown here is derived from an EMBL/GenBank/DDBJ whole genome shotgun (WGS) entry which is preliminary data.</text>
</comment>
<reference evidence="2 3" key="1">
    <citation type="submission" date="2018-08" db="EMBL/GenBank/DDBJ databases">
        <title>Actinomadura jelena sp. nov., a novel Actinomycete isolated from soil in Chad.</title>
        <authorList>
            <person name="Shi L."/>
        </authorList>
    </citation>
    <scope>NUCLEOTIDE SEQUENCE [LARGE SCALE GENOMIC DNA]</scope>
    <source>
        <strain evidence="2 3">NEAU-G17</strain>
    </source>
</reference>
<sequence>MRLPNDAVVGSVAAVGGVGGVGAPSSESDPRVLHRRRGGPTALRILLGSQLRRLREDKRISTEDAAWVIRGSHSKISRMELGRVGFKERDVADLLTLYGVTDPADRDGLLELAREANSPGWWHHYGDVLPSWFETYLGLEEAAALVRTYDVHCVPELLQSEGYAGAVLRLQHPDASEADLRRRVRVRMTRQERFARPGAPVLWALIDEAVLRRPVGGRDVMRDQLRHLVAMADVPTVTVQIVPFAARRPVLASPPFTVLRFAEADLPDVVYLEHLTTALYLDRGPDVEAYLGRVEQLADVALPPDLTVRFLLELLHAV</sequence>
<name>A0A372JFT3_9ACTN</name>
<dbReference type="SUPFAM" id="SSF47413">
    <property type="entry name" value="lambda repressor-like DNA-binding domains"/>
    <property type="match status" value="1"/>
</dbReference>
<evidence type="ECO:0000313" key="3">
    <source>
        <dbReference type="Proteomes" id="UP000261811"/>
    </source>
</evidence>
<gene>
    <name evidence="2" type="ORF">DZF91_25475</name>
</gene>
<organism evidence="2 3">
    <name type="scientific">Actinomadura logoneensis</name>
    <dbReference type="NCBI Taxonomy" id="2293572"/>
    <lineage>
        <taxon>Bacteria</taxon>
        <taxon>Bacillati</taxon>
        <taxon>Actinomycetota</taxon>
        <taxon>Actinomycetes</taxon>
        <taxon>Streptosporangiales</taxon>
        <taxon>Thermomonosporaceae</taxon>
        <taxon>Actinomadura</taxon>
    </lineage>
</organism>
<dbReference type="Gene3D" id="1.10.260.40">
    <property type="entry name" value="lambda repressor-like DNA-binding domains"/>
    <property type="match status" value="1"/>
</dbReference>
<dbReference type="Pfam" id="PF13560">
    <property type="entry name" value="HTH_31"/>
    <property type="match status" value="1"/>
</dbReference>
<accession>A0A372JFT3</accession>
<dbReference type="InterPro" id="IPR043917">
    <property type="entry name" value="DUF5753"/>
</dbReference>
<dbReference type="EMBL" id="QURH01000674">
    <property type="protein sequence ID" value="RFU38861.1"/>
    <property type="molecule type" value="Genomic_DNA"/>
</dbReference>
<dbReference type="CDD" id="cd00093">
    <property type="entry name" value="HTH_XRE"/>
    <property type="match status" value="1"/>
</dbReference>
<dbReference type="OrthoDB" id="5177725at2"/>
<proteinExistence type="predicted"/>